<evidence type="ECO:0000259" key="2">
    <source>
        <dbReference type="PROSITE" id="PS50826"/>
    </source>
</evidence>
<gene>
    <name evidence="3" type="ORF">DPMN_124912</name>
</gene>
<dbReference type="GO" id="GO:0019894">
    <property type="term" value="F:kinesin binding"/>
    <property type="evidence" value="ECO:0007669"/>
    <property type="project" value="TreeGrafter"/>
</dbReference>
<feature type="region of interest" description="Disordered" evidence="1">
    <location>
        <begin position="770"/>
        <end position="809"/>
    </location>
</feature>
<dbReference type="Proteomes" id="UP000828390">
    <property type="component" value="Unassembled WGS sequence"/>
</dbReference>
<dbReference type="InterPro" id="IPR037213">
    <property type="entry name" value="Run_dom_sf"/>
</dbReference>
<dbReference type="InterPro" id="IPR004012">
    <property type="entry name" value="Run_dom"/>
</dbReference>
<sequence length="809" mass="89883">MNFVYSRSTIAMDSAHDRMRLKDKIIANVAKAVKSIQELDVLAGRQTVKLGNYDWQCQRLCEHLDHTLLHGLRHVTPGYWKIVTEFTHKECVKQIKRMRHVTTDLGRGRAWLLMALNESLLESYLRCYQGNNSLVESFYVRDALVRDQDKFEVLLTVIAGLEKTEFQLECDVPYLDLCIYPPKSSRNNIEASMDFDRLSICSMESVHVPNKPLPQTVFETGSSSYYKPDKDSTSQSSDDLSTSQRVSPSLDSGIHSDWNYRQRSITPIDSMNNSRTSQDLDGEEDSLEVIHLSKKGKAHKRKRKKTFNSVSGFSEIDIAEGEVPASAIHGPVIAIPPIDDFKLASAIMNNQNNNDENNVKDLESDDKNCERIGERLPGDGNELSSSHQPHANGQFTLGGSSDDSKKDKNASMLHSLEAPKITTTSSSNMHNNIRDHSSFGHQSLSHGLEISSQGGNRSRSSSSLGIHHEMDHSGRKRSESVKSDKTMETEKFNQDEQTVTKSFTDQIKSKVQNIIDSGEEMEHKENSVKSNISEIERKDSDLFQYSTEEFRDYKGVYEGGTCDELSDQKVPNGDVLKEKPVGPSIYSSVIGSDENESDEDDLTVAGSKMAGNNASNQLINGKSVSNSPVIKFEIFNSHSTPSVLNTGKDRFSSRGVASLHPLDSNPVNRKTPDPLSADQNRSKSVMSYQSISDLADITLKVTNQKADNRPASAVSSNGSGGFKPSQSPYAMSEEDRSSQASQSSSTDLEASGQQQVLQAKVEELIEKRKLNQYTHLTFEEEDGDIEEEGKVKVTSLTRPRSTNLSPGEV</sequence>
<feature type="region of interest" description="Disordered" evidence="1">
    <location>
        <begin position="706"/>
        <end position="756"/>
    </location>
</feature>
<dbReference type="InterPro" id="IPR047327">
    <property type="entry name" value="RUN_PLEKHM2"/>
</dbReference>
<dbReference type="PANTHER" id="PTHR46556:SF1">
    <property type="entry name" value="PLECKSTRIN HOMOLOGY DOMAIN-CONTAINING FAMILY M MEMBER 2"/>
    <property type="match status" value="1"/>
</dbReference>
<dbReference type="InterPro" id="IPR053015">
    <property type="entry name" value="PH_domain-containing_M2"/>
</dbReference>
<evidence type="ECO:0000313" key="4">
    <source>
        <dbReference type="Proteomes" id="UP000828390"/>
    </source>
</evidence>
<feature type="region of interest" description="Disordered" evidence="1">
    <location>
        <begin position="654"/>
        <end position="686"/>
    </location>
</feature>
<proteinExistence type="predicted"/>
<dbReference type="AlphaFoldDB" id="A0A9D4JWM8"/>
<dbReference type="GO" id="GO:0007030">
    <property type="term" value="P:Golgi organization"/>
    <property type="evidence" value="ECO:0007669"/>
    <property type="project" value="TreeGrafter"/>
</dbReference>
<feature type="compositionally biased region" description="Polar residues" evidence="1">
    <location>
        <begin position="746"/>
        <end position="756"/>
    </location>
</feature>
<feature type="region of interest" description="Disordered" evidence="1">
    <location>
        <begin position="370"/>
        <end position="500"/>
    </location>
</feature>
<keyword evidence="4" id="KW-1185">Reference proteome</keyword>
<dbReference type="EMBL" id="JAIWYP010000005">
    <property type="protein sequence ID" value="KAH3823113.1"/>
    <property type="molecule type" value="Genomic_DNA"/>
</dbReference>
<accession>A0A9D4JWM8</accession>
<comment type="caution">
    <text evidence="3">The sequence shown here is derived from an EMBL/GenBank/DDBJ whole genome shotgun (WGS) entry which is preliminary data.</text>
</comment>
<dbReference type="Pfam" id="PF02759">
    <property type="entry name" value="RUN"/>
    <property type="match status" value="1"/>
</dbReference>
<feature type="compositionally biased region" description="Basic and acidic residues" evidence="1">
    <location>
        <begin position="466"/>
        <end position="494"/>
    </location>
</feature>
<dbReference type="Gene3D" id="1.20.58.900">
    <property type="match status" value="1"/>
</dbReference>
<feature type="compositionally biased region" description="Low complexity" evidence="1">
    <location>
        <begin position="233"/>
        <end position="244"/>
    </location>
</feature>
<feature type="compositionally biased region" description="Polar residues" evidence="1">
    <location>
        <begin position="794"/>
        <end position="809"/>
    </location>
</feature>
<feature type="compositionally biased region" description="Polar residues" evidence="1">
    <location>
        <begin position="421"/>
        <end position="431"/>
    </location>
</feature>
<feature type="region of interest" description="Disordered" evidence="1">
    <location>
        <begin position="219"/>
        <end position="255"/>
    </location>
</feature>
<evidence type="ECO:0000313" key="3">
    <source>
        <dbReference type="EMBL" id="KAH3823113.1"/>
    </source>
</evidence>
<dbReference type="SMART" id="SM00593">
    <property type="entry name" value="RUN"/>
    <property type="match status" value="1"/>
</dbReference>
<dbReference type="GO" id="GO:0032418">
    <property type="term" value="P:lysosome localization"/>
    <property type="evidence" value="ECO:0007669"/>
    <property type="project" value="TreeGrafter"/>
</dbReference>
<organism evidence="3 4">
    <name type="scientific">Dreissena polymorpha</name>
    <name type="common">Zebra mussel</name>
    <name type="synonym">Mytilus polymorpha</name>
    <dbReference type="NCBI Taxonomy" id="45954"/>
    <lineage>
        <taxon>Eukaryota</taxon>
        <taxon>Metazoa</taxon>
        <taxon>Spiralia</taxon>
        <taxon>Lophotrochozoa</taxon>
        <taxon>Mollusca</taxon>
        <taxon>Bivalvia</taxon>
        <taxon>Autobranchia</taxon>
        <taxon>Heteroconchia</taxon>
        <taxon>Euheterodonta</taxon>
        <taxon>Imparidentia</taxon>
        <taxon>Neoheterodontei</taxon>
        <taxon>Myida</taxon>
        <taxon>Dreissenoidea</taxon>
        <taxon>Dreissenidae</taxon>
        <taxon>Dreissena</taxon>
    </lineage>
</organism>
<dbReference type="PROSITE" id="PS50826">
    <property type="entry name" value="RUN"/>
    <property type="match status" value="1"/>
</dbReference>
<feature type="compositionally biased region" description="Low complexity" evidence="1">
    <location>
        <begin position="451"/>
        <end position="463"/>
    </location>
</feature>
<reference evidence="3" key="1">
    <citation type="journal article" date="2019" name="bioRxiv">
        <title>The Genome of the Zebra Mussel, Dreissena polymorpha: A Resource for Invasive Species Research.</title>
        <authorList>
            <person name="McCartney M.A."/>
            <person name="Auch B."/>
            <person name="Kono T."/>
            <person name="Mallez S."/>
            <person name="Zhang Y."/>
            <person name="Obille A."/>
            <person name="Becker A."/>
            <person name="Abrahante J.E."/>
            <person name="Garbe J."/>
            <person name="Badalamenti J.P."/>
            <person name="Herman A."/>
            <person name="Mangelson H."/>
            <person name="Liachko I."/>
            <person name="Sullivan S."/>
            <person name="Sone E.D."/>
            <person name="Koren S."/>
            <person name="Silverstein K.A.T."/>
            <person name="Beckman K.B."/>
            <person name="Gohl D.M."/>
        </authorList>
    </citation>
    <scope>NUCLEOTIDE SEQUENCE</scope>
    <source>
        <strain evidence="3">Duluth1</strain>
        <tissue evidence="3">Whole animal</tissue>
    </source>
</reference>
<feature type="region of interest" description="Disordered" evidence="1">
    <location>
        <begin position="563"/>
        <end position="601"/>
    </location>
</feature>
<reference evidence="3" key="2">
    <citation type="submission" date="2020-11" db="EMBL/GenBank/DDBJ databases">
        <authorList>
            <person name="McCartney M.A."/>
            <person name="Auch B."/>
            <person name="Kono T."/>
            <person name="Mallez S."/>
            <person name="Becker A."/>
            <person name="Gohl D.M."/>
            <person name="Silverstein K.A.T."/>
            <person name="Koren S."/>
            <person name="Bechman K.B."/>
            <person name="Herman A."/>
            <person name="Abrahante J.E."/>
            <person name="Garbe J."/>
        </authorList>
    </citation>
    <scope>NUCLEOTIDE SEQUENCE</scope>
    <source>
        <strain evidence="3">Duluth1</strain>
        <tissue evidence="3">Whole animal</tissue>
    </source>
</reference>
<evidence type="ECO:0000256" key="1">
    <source>
        <dbReference type="SAM" id="MobiDB-lite"/>
    </source>
</evidence>
<feature type="non-terminal residue" evidence="3">
    <location>
        <position position="1"/>
    </location>
</feature>
<name>A0A9D4JWM8_DREPO</name>
<dbReference type="GO" id="GO:0010008">
    <property type="term" value="C:endosome membrane"/>
    <property type="evidence" value="ECO:0007669"/>
    <property type="project" value="TreeGrafter"/>
</dbReference>
<feature type="compositionally biased region" description="Polar residues" evidence="1">
    <location>
        <begin position="677"/>
        <end position="686"/>
    </location>
</feature>
<dbReference type="PANTHER" id="PTHR46556">
    <property type="entry name" value="PLECKSTRIN HOMOLOGY DOMAIN-CONTAINING FAMILY M MEMBER 2"/>
    <property type="match status" value="1"/>
</dbReference>
<dbReference type="SUPFAM" id="SSF140741">
    <property type="entry name" value="RUN domain-like"/>
    <property type="match status" value="1"/>
</dbReference>
<feature type="domain" description="RUN" evidence="2">
    <location>
        <begin position="51"/>
        <end position="173"/>
    </location>
</feature>
<protein>
    <recommendedName>
        <fullName evidence="2">RUN domain-containing protein</fullName>
    </recommendedName>
</protein>
<dbReference type="CDD" id="cd17680">
    <property type="entry name" value="RUN_PLEKHM2"/>
    <property type="match status" value="1"/>
</dbReference>
<dbReference type="GO" id="GO:0032880">
    <property type="term" value="P:regulation of protein localization"/>
    <property type="evidence" value="ECO:0007669"/>
    <property type="project" value="TreeGrafter"/>
</dbReference>
<dbReference type="FunFam" id="1.20.58.900:FF:000004">
    <property type="entry name" value="pleckstrin homology domain-containing family M member 2 isoform X2"/>
    <property type="match status" value="1"/>
</dbReference>
<feature type="compositionally biased region" description="Polar residues" evidence="1">
    <location>
        <begin position="382"/>
        <end position="399"/>
    </location>
</feature>